<reference evidence="14 15" key="1">
    <citation type="journal article" date="2012" name="Genome Biol.">
        <title>The genome of the polar eukaryotic microalga coccomyxa subellipsoidea reveals traits of cold adaptation.</title>
        <authorList>
            <person name="Blanc G."/>
            <person name="Agarkova I."/>
            <person name="Grimwood J."/>
            <person name="Kuo A."/>
            <person name="Brueggeman A."/>
            <person name="Dunigan D."/>
            <person name="Gurnon J."/>
            <person name="Ladunga I."/>
            <person name="Lindquist E."/>
            <person name="Lucas S."/>
            <person name="Pangilinan J."/>
            <person name="Proschold T."/>
            <person name="Salamov A."/>
            <person name="Schmutz J."/>
            <person name="Weeks D."/>
            <person name="Yamada T."/>
            <person name="Claverie J.M."/>
            <person name="Grigoriev I."/>
            <person name="Van Etten J."/>
            <person name="Lomsadze A."/>
            <person name="Borodovsky M."/>
        </authorList>
    </citation>
    <scope>NUCLEOTIDE SEQUENCE [LARGE SCALE GENOMIC DNA]</scope>
    <source>
        <strain evidence="14 15">C-169</strain>
    </source>
</reference>
<feature type="region of interest" description="Disordered" evidence="10">
    <location>
        <begin position="691"/>
        <end position="713"/>
    </location>
</feature>
<dbReference type="InterPro" id="IPR014014">
    <property type="entry name" value="RNA_helicase_DEAD_Q_motif"/>
</dbReference>
<dbReference type="GO" id="GO:0016887">
    <property type="term" value="F:ATP hydrolysis activity"/>
    <property type="evidence" value="ECO:0007669"/>
    <property type="project" value="RHEA"/>
</dbReference>
<dbReference type="SMART" id="SM00490">
    <property type="entry name" value="HELICc"/>
    <property type="match status" value="1"/>
</dbReference>
<sequence length="806" mass="87959">MEDHDARQGEGTEVVEFGTAEEPQIVSGRRAKAIKDKRKKLKPGSFETLGLSPVIIRGIKRKGYQLPTPIQRRTLPLALTGQDVVGMARTGSGKTAAFVIPMLERLREHSPRAGARALILAPTRELTLQLHKVVKELSRYTDLRTAVLVGGDSMEAQFAELAANPDILLATPGRLMHHLQEVEGMSLQTVQYCVFDEADQLFEMGFAEQLRAVLSKMGDARQTLLFSATLPAALAEFARAGLKNPAFVRLDADTKLSPNLQLCFACLRQEDKTAALLWLLHEVIPEGSPTLIFTATRHHVEFLHTLLTREGLRSACVYGQMDQAARRIHSGKFRAGQVNILIVTDVAARGIDIPLLDNVINYDFPARPKLFVHRAGRAARAGRSGTAYSLFTREELPYLLDLHLFLSRGVQPAPVASLAQAAAVAGGASSDVSLYGTFPQAALEDNAERVRAAVANASELQGLQRSCANAWLLYKRTRPAASPESVTRARSMPAAGVHPDLAAACPQSSLAGLEAQEDMANIAARLRAYRPSATVLEAEVAPARRGEGAGCMSGPGMTASHGPAGFLEVMRLKRGRSKRQQENKAAGDAVSQGSVDPAALRRAASEAAREGDQALEQGRFRDAECFIASTKSSRYEDEGFAVHRSGGDDLMSAAVLDLMEDDTAGMAAQQRRFHWDKRKRCYIQLQPNEKVQAGKRKRTESGKLGQKGSQPSGLYKKWVRSSKMRVPATGELPDAGVKDTANLSDRFKMGGRGWKNPFKSQGPTAHIRDELKNQDQVRKEGKLKRRKLEAVQHASKKKKSSGKRKI</sequence>
<dbReference type="SMART" id="SM00487">
    <property type="entry name" value="DEXDc"/>
    <property type="match status" value="1"/>
</dbReference>
<evidence type="ECO:0000256" key="4">
    <source>
        <dbReference type="ARBA" id="ARBA00022801"/>
    </source>
</evidence>
<dbReference type="EC" id="3.6.4.13" evidence="2"/>
<feature type="domain" description="Helicase C-terminal" evidence="12">
    <location>
        <begin position="275"/>
        <end position="421"/>
    </location>
</feature>
<feature type="compositionally biased region" description="Basic and acidic residues" evidence="10">
    <location>
        <begin position="1"/>
        <end position="10"/>
    </location>
</feature>
<evidence type="ECO:0000256" key="6">
    <source>
        <dbReference type="ARBA" id="ARBA00022840"/>
    </source>
</evidence>
<dbReference type="GO" id="GO:0005634">
    <property type="term" value="C:nucleus"/>
    <property type="evidence" value="ECO:0007669"/>
    <property type="project" value="InterPro"/>
</dbReference>
<protein>
    <recommendedName>
        <fullName evidence="2">RNA helicase</fullName>
        <ecNumber evidence="2">3.6.4.13</ecNumber>
    </recommendedName>
</protein>
<name>I0Z5Q1_COCSC</name>
<dbReference type="InterPro" id="IPR011545">
    <property type="entry name" value="DEAD/DEAH_box_helicase_dom"/>
</dbReference>
<dbReference type="PANTHER" id="PTHR47959">
    <property type="entry name" value="ATP-DEPENDENT RNA HELICASE RHLE-RELATED"/>
    <property type="match status" value="1"/>
</dbReference>
<dbReference type="Pfam" id="PF00270">
    <property type="entry name" value="DEAD"/>
    <property type="match status" value="1"/>
</dbReference>
<comment type="similarity">
    <text evidence="1">Belongs to the DEAD box helicase family. DDX54/DBP10 subfamily.</text>
</comment>
<evidence type="ECO:0000256" key="5">
    <source>
        <dbReference type="ARBA" id="ARBA00022806"/>
    </source>
</evidence>
<feature type="region of interest" description="Disordered" evidence="10">
    <location>
        <begin position="748"/>
        <end position="806"/>
    </location>
</feature>
<dbReference type="EMBL" id="AGSI01000003">
    <property type="protein sequence ID" value="EIE25970.1"/>
    <property type="molecule type" value="Genomic_DNA"/>
</dbReference>
<evidence type="ECO:0000256" key="3">
    <source>
        <dbReference type="ARBA" id="ARBA00022741"/>
    </source>
</evidence>
<evidence type="ECO:0000259" key="11">
    <source>
        <dbReference type="PROSITE" id="PS51192"/>
    </source>
</evidence>
<dbReference type="Proteomes" id="UP000007264">
    <property type="component" value="Unassembled WGS sequence"/>
</dbReference>
<keyword evidence="5" id="KW-0347">Helicase</keyword>
<feature type="domain" description="Helicase ATP-binding" evidence="11">
    <location>
        <begin position="75"/>
        <end position="248"/>
    </location>
</feature>
<evidence type="ECO:0000256" key="2">
    <source>
        <dbReference type="ARBA" id="ARBA00012552"/>
    </source>
</evidence>
<dbReference type="RefSeq" id="XP_005650514.1">
    <property type="nucleotide sequence ID" value="XM_005650457.1"/>
</dbReference>
<dbReference type="KEGG" id="csl:COCSUDRAFT_64920"/>
<dbReference type="GO" id="GO:0003723">
    <property type="term" value="F:RNA binding"/>
    <property type="evidence" value="ECO:0007669"/>
    <property type="project" value="UniProtKB-KW"/>
</dbReference>
<comment type="caution">
    <text evidence="14">The sequence shown here is derived from an EMBL/GenBank/DDBJ whole genome shotgun (WGS) entry which is preliminary data.</text>
</comment>
<evidence type="ECO:0000259" key="12">
    <source>
        <dbReference type="PROSITE" id="PS51194"/>
    </source>
</evidence>
<dbReference type="GO" id="GO:0005829">
    <property type="term" value="C:cytosol"/>
    <property type="evidence" value="ECO:0007669"/>
    <property type="project" value="TreeGrafter"/>
</dbReference>
<dbReference type="InterPro" id="IPR012541">
    <property type="entry name" value="DBP10_C"/>
</dbReference>
<proteinExistence type="inferred from homology"/>
<dbReference type="PROSITE" id="PS51195">
    <property type="entry name" value="Q_MOTIF"/>
    <property type="match status" value="1"/>
</dbReference>
<gene>
    <name evidence="14" type="ORF">COCSUDRAFT_64920</name>
</gene>
<evidence type="ECO:0000256" key="10">
    <source>
        <dbReference type="SAM" id="MobiDB-lite"/>
    </source>
</evidence>
<dbReference type="OrthoDB" id="10261375at2759"/>
<dbReference type="PROSITE" id="PS51194">
    <property type="entry name" value="HELICASE_CTER"/>
    <property type="match status" value="1"/>
</dbReference>
<evidence type="ECO:0000313" key="14">
    <source>
        <dbReference type="EMBL" id="EIE25970.1"/>
    </source>
</evidence>
<dbReference type="STRING" id="574566.I0Z5Q1"/>
<keyword evidence="4" id="KW-0378">Hydrolase</keyword>
<keyword evidence="15" id="KW-1185">Reference proteome</keyword>
<dbReference type="Gene3D" id="3.40.50.300">
    <property type="entry name" value="P-loop containing nucleotide triphosphate hydrolases"/>
    <property type="match status" value="2"/>
</dbReference>
<dbReference type="eggNOG" id="KOG0337">
    <property type="taxonomic scope" value="Eukaryota"/>
</dbReference>
<evidence type="ECO:0000313" key="15">
    <source>
        <dbReference type="Proteomes" id="UP000007264"/>
    </source>
</evidence>
<dbReference type="InterPro" id="IPR050079">
    <property type="entry name" value="DEAD_box_RNA_helicase"/>
</dbReference>
<dbReference type="PANTHER" id="PTHR47959:SF8">
    <property type="entry name" value="RNA HELICASE"/>
    <property type="match status" value="1"/>
</dbReference>
<comment type="catalytic activity">
    <reaction evidence="8">
        <text>ATP + H2O = ADP + phosphate + H(+)</text>
        <dbReference type="Rhea" id="RHEA:13065"/>
        <dbReference type="ChEBI" id="CHEBI:15377"/>
        <dbReference type="ChEBI" id="CHEBI:15378"/>
        <dbReference type="ChEBI" id="CHEBI:30616"/>
        <dbReference type="ChEBI" id="CHEBI:43474"/>
        <dbReference type="ChEBI" id="CHEBI:456216"/>
        <dbReference type="EC" id="3.6.4.13"/>
    </reaction>
</comment>
<evidence type="ECO:0000256" key="7">
    <source>
        <dbReference type="ARBA" id="ARBA00022884"/>
    </source>
</evidence>
<feature type="domain" description="DEAD-box RNA helicase Q" evidence="13">
    <location>
        <begin position="44"/>
        <end position="72"/>
    </location>
</feature>
<keyword evidence="3" id="KW-0547">Nucleotide-binding</keyword>
<dbReference type="SUPFAM" id="SSF52540">
    <property type="entry name" value="P-loop containing nucleoside triphosphate hydrolases"/>
    <property type="match status" value="1"/>
</dbReference>
<keyword evidence="7" id="KW-0694">RNA-binding</keyword>
<feature type="region of interest" description="Disordered" evidence="10">
    <location>
        <begin position="575"/>
        <end position="597"/>
    </location>
</feature>
<dbReference type="GO" id="GO:0005524">
    <property type="term" value="F:ATP binding"/>
    <property type="evidence" value="ECO:0007669"/>
    <property type="project" value="UniProtKB-KW"/>
</dbReference>
<dbReference type="InterPro" id="IPR001650">
    <property type="entry name" value="Helicase_C-like"/>
</dbReference>
<dbReference type="Pfam" id="PF08147">
    <property type="entry name" value="DBP10CT"/>
    <property type="match status" value="1"/>
</dbReference>
<feature type="compositionally biased region" description="Basic and acidic residues" evidence="10">
    <location>
        <begin position="766"/>
        <end position="780"/>
    </location>
</feature>
<dbReference type="CDD" id="cd18787">
    <property type="entry name" value="SF2_C_DEAD"/>
    <property type="match status" value="1"/>
</dbReference>
<organism evidence="14 15">
    <name type="scientific">Coccomyxa subellipsoidea (strain C-169)</name>
    <name type="common">Green microalga</name>
    <dbReference type="NCBI Taxonomy" id="574566"/>
    <lineage>
        <taxon>Eukaryota</taxon>
        <taxon>Viridiplantae</taxon>
        <taxon>Chlorophyta</taxon>
        <taxon>core chlorophytes</taxon>
        <taxon>Trebouxiophyceae</taxon>
        <taxon>Trebouxiophyceae incertae sedis</taxon>
        <taxon>Coccomyxaceae</taxon>
        <taxon>Coccomyxa</taxon>
        <taxon>Coccomyxa subellipsoidea</taxon>
    </lineage>
</organism>
<feature type="region of interest" description="Disordered" evidence="10">
    <location>
        <begin position="1"/>
        <end position="21"/>
    </location>
</feature>
<feature type="compositionally biased region" description="Basic residues" evidence="10">
    <location>
        <begin position="794"/>
        <end position="806"/>
    </location>
</feature>
<evidence type="ECO:0000256" key="1">
    <source>
        <dbReference type="ARBA" id="ARBA00010379"/>
    </source>
</evidence>
<evidence type="ECO:0000256" key="9">
    <source>
        <dbReference type="PROSITE-ProRule" id="PRU00552"/>
    </source>
</evidence>
<dbReference type="PROSITE" id="PS51192">
    <property type="entry name" value="HELICASE_ATP_BIND_1"/>
    <property type="match status" value="1"/>
</dbReference>
<keyword evidence="6" id="KW-0067">ATP-binding</keyword>
<dbReference type="SMART" id="SM01123">
    <property type="entry name" value="DBP10CT"/>
    <property type="match status" value="1"/>
</dbReference>
<evidence type="ECO:0000259" key="13">
    <source>
        <dbReference type="PROSITE" id="PS51195"/>
    </source>
</evidence>
<accession>I0Z5Q1</accession>
<dbReference type="InterPro" id="IPR027417">
    <property type="entry name" value="P-loop_NTPase"/>
</dbReference>
<dbReference type="GO" id="GO:0003724">
    <property type="term" value="F:RNA helicase activity"/>
    <property type="evidence" value="ECO:0007669"/>
    <property type="project" value="UniProtKB-EC"/>
</dbReference>
<dbReference type="AlphaFoldDB" id="I0Z5Q1"/>
<feature type="short sequence motif" description="Q motif" evidence="9">
    <location>
        <begin position="44"/>
        <end position="72"/>
    </location>
</feature>
<evidence type="ECO:0000256" key="8">
    <source>
        <dbReference type="ARBA" id="ARBA00047984"/>
    </source>
</evidence>
<dbReference type="InterPro" id="IPR014001">
    <property type="entry name" value="Helicase_ATP-bd"/>
</dbReference>
<dbReference type="Pfam" id="PF00271">
    <property type="entry name" value="Helicase_C"/>
    <property type="match status" value="1"/>
</dbReference>
<dbReference type="GeneID" id="17043974"/>